<dbReference type="GO" id="GO:0046872">
    <property type="term" value="F:metal ion binding"/>
    <property type="evidence" value="ECO:0007669"/>
    <property type="project" value="UniProtKB-UniRule"/>
</dbReference>
<comment type="caution">
    <text evidence="4">The sequence shown here is derived from an EMBL/GenBank/DDBJ whole genome shotgun (WGS) entry which is preliminary data.</text>
</comment>
<dbReference type="Pfam" id="PF00481">
    <property type="entry name" value="PP2C"/>
    <property type="match status" value="1"/>
</dbReference>
<gene>
    <name evidence="4" type="ORF">EB796_003747</name>
</gene>
<comment type="similarity">
    <text evidence="1 2">Belongs to the PP2C family.</text>
</comment>
<protein>
    <recommendedName>
        <fullName evidence="2">Protein phosphatase</fullName>
        <ecNumber evidence="2">3.1.3.16</ecNumber>
    </recommendedName>
</protein>
<comment type="cofactor">
    <cofactor evidence="2">
        <name>Mg(2+)</name>
        <dbReference type="ChEBI" id="CHEBI:18420"/>
    </cofactor>
</comment>
<feature type="domain" description="PPM-type phosphatase" evidence="3">
    <location>
        <begin position="1"/>
        <end position="116"/>
    </location>
</feature>
<comment type="catalytic activity">
    <reaction evidence="2">
        <text>O-phospho-L-seryl-[protein] + H2O = L-seryl-[protein] + phosphate</text>
        <dbReference type="Rhea" id="RHEA:20629"/>
        <dbReference type="Rhea" id="RHEA-COMP:9863"/>
        <dbReference type="Rhea" id="RHEA-COMP:11604"/>
        <dbReference type="ChEBI" id="CHEBI:15377"/>
        <dbReference type="ChEBI" id="CHEBI:29999"/>
        <dbReference type="ChEBI" id="CHEBI:43474"/>
        <dbReference type="ChEBI" id="CHEBI:83421"/>
        <dbReference type="EC" id="3.1.3.16"/>
    </reaction>
</comment>
<dbReference type="Proteomes" id="UP000593567">
    <property type="component" value="Unassembled WGS sequence"/>
</dbReference>
<dbReference type="PROSITE" id="PS51746">
    <property type="entry name" value="PPM_2"/>
    <property type="match status" value="1"/>
</dbReference>
<keyword evidence="2" id="KW-0904">Protein phosphatase</keyword>
<sequence>MSLCARLVERGKFSPACPDELLENSYEEALLLKNEAMGSTTACIISLDTEASKLYTANLGDSGYMVVRNGRILARSQEQQHYFNSPFQLTLVPPAYRGRVLSDRYITHFGRGDNLV</sequence>
<accession>A0A7J7KI60</accession>
<dbReference type="PANTHER" id="PTHR12320">
    <property type="entry name" value="PROTEIN PHOSPHATASE 2C"/>
    <property type="match status" value="1"/>
</dbReference>
<proteinExistence type="inferred from homology"/>
<dbReference type="AlphaFoldDB" id="A0A7J7KI60"/>
<evidence type="ECO:0000256" key="2">
    <source>
        <dbReference type="RuleBase" id="RU366020"/>
    </source>
</evidence>
<dbReference type="InterPro" id="IPR039123">
    <property type="entry name" value="PPTC7"/>
</dbReference>
<evidence type="ECO:0000313" key="4">
    <source>
        <dbReference type="EMBL" id="KAF6037945.1"/>
    </source>
</evidence>
<comment type="cofactor">
    <cofactor evidence="2">
        <name>Mn(2+)</name>
        <dbReference type="ChEBI" id="CHEBI:29035"/>
    </cofactor>
</comment>
<keyword evidence="2" id="KW-0464">Manganese</keyword>
<evidence type="ECO:0000259" key="3">
    <source>
        <dbReference type="PROSITE" id="PS51746"/>
    </source>
</evidence>
<keyword evidence="2" id="KW-0460">Magnesium</keyword>
<reference evidence="4" key="1">
    <citation type="submission" date="2020-06" db="EMBL/GenBank/DDBJ databases">
        <title>Draft genome of Bugula neritina, a colonial animal packing powerful symbionts and potential medicines.</title>
        <authorList>
            <person name="Rayko M."/>
        </authorList>
    </citation>
    <scope>NUCLEOTIDE SEQUENCE [LARGE SCALE GENOMIC DNA]</scope>
    <source>
        <strain evidence="4">Kwan_BN1</strain>
    </source>
</reference>
<dbReference type="SUPFAM" id="SSF81606">
    <property type="entry name" value="PP2C-like"/>
    <property type="match status" value="1"/>
</dbReference>
<organism evidence="4 5">
    <name type="scientific">Bugula neritina</name>
    <name type="common">Brown bryozoan</name>
    <name type="synonym">Sertularia neritina</name>
    <dbReference type="NCBI Taxonomy" id="10212"/>
    <lineage>
        <taxon>Eukaryota</taxon>
        <taxon>Metazoa</taxon>
        <taxon>Spiralia</taxon>
        <taxon>Lophotrochozoa</taxon>
        <taxon>Bryozoa</taxon>
        <taxon>Gymnolaemata</taxon>
        <taxon>Cheilostomatida</taxon>
        <taxon>Flustrina</taxon>
        <taxon>Buguloidea</taxon>
        <taxon>Bugulidae</taxon>
        <taxon>Bugula</taxon>
    </lineage>
</organism>
<name>A0A7J7KI60_BUGNE</name>
<dbReference type="EMBL" id="VXIV02000494">
    <property type="protein sequence ID" value="KAF6037945.1"/>
    <property type="molecule type" value="Genomic_DNA"/>
</dbReference>
<evidence type="ECO:0000256" key="1">
    <source>
        <dbReference type="ARBA" id="ARBA00006702"/>
    </source>
</evidence>
<keyword evidence="5" id="KW-1185">Reference proteome</keyword>
<evidence type="ECO:0000313" key="5">
    <source>
        <dbReference type="Proteomes" id="UP000593567"/>
    </source>
</evidence>
<dbReference type="OrthoDB" id="60843at2759"/>
<dbReference type="InterPro" id="IPR001932">
    <property type="entry name" value="PPM-type_phosphatase-like_dom"/>
</dbReference>
<dbReference type="GO" id="GO:0005739">
    <property type="term" value="C:mitochondrion"/>
    <property type="evidence" value="ECO:0007669"/>
    <property type="project" value="TreeGrafter"/>
</dbReference>
<dbReference type="InterPro" id="IPR036457">
    <property type="entry name" value="PPM-type-like_dom_sf"/>
</dbReference>
<dbReference type="Gene3D" id="3.60.40.10">
    <property type="entry name" value="PPM-type phosphatase domain"/>
    <property type="match status" value="1"/>
</dbReference>
<dbReference type="EC" id="3.1.3.16" evidence="2"/>
<dbReference type="GO" id="GO:0004722">
    <property type="term" value="F:protein serine/threonine phosphatase activity"/>
    <property type="evidence" value="ECO:0007669"/>
    <property type="project" value="UniProtKB-EC"/>
</dbReference>
<keyword evidence="2" id="KW-0479">Metal-binding</keyword>
<comment type="catalytic activity">
    <reaction evidence="2">
        <text>O-phospho-L-threonyl-[protein] + H2O = L-threonyl-[protein] + phosphate</text>
        <dbReference type="Rhea" id="RHEA:47004"/>
        <dbReference type="Rhea" id="RHEA-COMP:11060"/>
        <dbReference type="Rhea" id="RHEA-COMP:11605"/>
        <dbReference type="ChEBI" id="CHEBI:15377"/>
        <dbReference type="ChEBI" id="CHEBI:30013"/>
        <dbReference type="ChEBI" id="CHEBI:43474"/>
        <dbReference type="ChEBI" id="CHEBI:61977"/>
        <dbReference type="EC" id="3.1.3.16"/>
    </reaction>
</comment>
<dbReference type="PANTHER" id="PTHR12320:SF1">
    <property type="entry name" value="PROTEIN PHOSPHATASE PTC7 HOMOLOG"/>
    <property type="match status" value="1"/>
</dbReference>
<keyword evidence="2" id="KW-0378">Hydrolase</keyword>